<keyword evidence="4" id="KW-0479">Metal-binding</keyword>
<evidence type="ECO:0000259" key="12">
    <source>
        <dbReference type="PROSITE" id="PS50093"/>
    </source>
</evidence>
<dbReference type="Gene3D" id="3.40.390.10">
    <property type="entry name" value="Collagenase (Catalytic Domain)"/>
    <property type="match status" value="1"/>
</dbReference>
<keyword evidence="7" id="KW-0862">Zinc</keyword>
<dbReference type="PROSITE" id="PS50093">
    <property type="entry name" value="PKD"/>
    <property type="match status" value="3"/>
</dbReference>
<proteinExistence type="inferred from homology"/>
<dbReference type="Gene3D" id="2.60.40.10">
    <property type="entry name" value="Immunoglobulins"/>
    <property type="match status" value="3"/>
</dbReference>
<evidence type="ECO:0000313" key="14">
    <source>
        <dbReference type="Proteomes" id="UP000189545"/>
    </source>
</evidence>
<feature type="signal peptide" evidence="11">
    <location>
        <begin position="1"/>
        <end position="27"/>
    </location>
</feature>
<comment type="cofactor">
    <cofactor evidence="1">
        <name>Ca(2+)</name>
        <dbReference type="ChEBI" id="CHEBI:29108"/>
    </cofactor>
</comment>
<dbReference type="GO" id="GO:0008237">
    <property type="term" value="F:metallopeptidase activity"/>
    <property type="evidence" value="ECO:0007669"/>
    <property type="project" value="UniProtKB-KW"/>
</dbReference>
<feature type="chain" id="PRO_5012706881" evidence="11">
    <location>
        <begin position="28"/>
        <end position="1121"/>
    </location>
</feature>
<evidence type="ECO:0000256" key="10">
    <source>
        <dbReference type="SAM" id="MobiDB-lite"/>
    </source>
</evidence>
<dbReference type="SUPFAM" id="SSF49299">
    <property type="entry name" value="PKD domain"/>
    <property type="match status" value="3"/>
</dbReference>
<dbReference type="EMBL" id="CP014782">
    <property type="protein sequence ID" value="AQS35836.1"/>
    <property type="molecule type" value="Genomic_DNA"/>
</dbReference>
<dbReference type="InterPro" id="IPR024079">
    <property type="entry name" value="MetalloPept_cat_dom_sf"/>
</dbReference>
<dbReference type="InterPro" id="IPR022409">
    <property type="entry name" value="PKD/Chitinase_dom"/>
</dbReference>
<keyword evidence="14" id="KW-1185">Reference proteome</keyword>
<dbReference type="InterPro" id="IPR000601">
    <property type="entry name" value="PKD_dom"/>
</dbReference>
<name>A0A1S6HJY5_9GAMM</name>
<dbReference type="Gene3D" id="2.60.120.380">
    <property type="match status" value="4"/>
</dbReference>
<keyword evidence="9" id="KW-1015">Disulfide bond</keyword>
<evidence type="ECO:0000256" key="3">
    <source>
        <dbReference type="ARBA" id="ARBA00022670"/>
    </source>
</evidence>
<dbReference type="Proteomes" id="UP000189545">
    <property type="component" value="Chromosome"/>
</dbReference>
<sequence length="1121" mass="117894">MIKTIKGGAILTALTLCVSLPVGHAWAGQSVNKINQANSNQQKNTMSSHLKSGGQVCGTDSNGQTWVPSPNEGLFFASALSQSQQQAQSKSLSSPASFSVGVQSIGNADQGEYIVPVVFHVYGAIHNCDSGGSCVPDSLIANALKRSNEDFQGLNILDGPIASQFQAIRENMNVEFVLAQVDPWGNPTNGIVRHGEATGYGNYDAPNDAARDAKNAEISGDAWDNYRYMNIYIMNDLDGDGATNNSGVAWYPTTSMSDAGLARVVYNGAYLGTNTDENFRSILTHEFGHWLNLPHVFDGAQCNTDNEIFCSHTGDRVCDTPQMSSQSMANNAQNCLGQATNTENFMHYTDNYAMFTQQQAQRMYGALNHPARKTLWTDDNLISVGLSAYTSSFPHNWDGSGVDAPPEGTVLMELPGLSALKGEINTYTIDLPVGTEVMAVYLDGFSEDPDLYLRYGQAPSYDGTNWTYDLHSFSSAGTPEFIGLVGPKTTGTYHITIDAFSAYTNARLIIVAMDDPTLCNGCERVTAIEETKLAALKGSAPKHYSFTVPNDATRVMVEIPAGYGSTLQGGPDPDLYVSRDIIPTTSVADCKPFAAPGLREVCEFTGVDLGGTYNIMIDAFLDYSEVTLKAVYDHPITTNVLPTAQANGPYSATLGAAINFSSNGSVDSDGSIVNYSWDFGDGNTSNQANPVHTYGSAATFNVTLTVTDDLDGIGSVTTTAVITNSDLVELKNGVPQSGISANTGDFAKFFVNVPANASNLVVKVTGGTGDADLYTQLGAEPTDSSYVCRPYVGGNSETCTEAAPAEGIWYVNLKAYSTFADVTITASFDGGAANVKPTANANGGYAGNVAQGISFSSQGSNDSDGSIASYEWNFGDGSVSSQANPSHAYSVAGNYTVTLTVTDNGGLSDTSTTTATVSATQNIAPTAAANGPYAGDVNANISFSSQGSSDTDGSITSYNWVFGDGSTSTQANPSHAYASAGSYTVTLTVIDNLGATGSSVADVTVSSVPANGLINACGTQAAVDYIEVQSANPICVTSGSDMYFYFYADGLSSTVIRTQHGSGDVALYYSNSGWPSSSTYTQISNTSGNTETITVNGLANGWHYIMVGGSHSGVTLKVDMQ</sequence>
<keyword evidence="6" id="KW-0378">Hydrolase</keyword>
<feature type="domain" description="PKD" evidence="12">
    <location>
        <begin position="924"/>
        <end position="1005"/>
    </location>
</feature>
<feature type="domain" description="PKD" evidence="12">
    <location>
        <begin position="836"/>
        <end position="920"/>
    </location>
</feature>
<dbReference type="InterPro" id="IPR035986">
    <property type="entry name" value="PKD_dom_sf"/>
</dbReference>
<evidence type="ECO:0000256" key="5">
    <source>
        <dbReference type="ARBA" id="ARBA00022729"/>
    </source>
</evidence>
<dbReference type="InterPro" id="IPR007280">
    <property type="entry name" value="Peptidase_C_arc/bac"/>
</dbReference>
<evidence type="ECO:0000256" key="11">
    <source>
        <dbReference type="SAM" id="SignalP"/>
    </source>
</evidence>
<evidence type="ECO:0000313" key="13">
    <source>
        <dbReference type="EMBL" id="AQS35836.1"/>
    </source>
</evidence>
<comment type="similarity">
    <text evidence="2">Belongs to the peptidase M43B family.</text>
</comment>
<keyword evidence="5 11" id="KW-0732">Signal</keyword>
<dbReference type="InterPro" id="IPR008754">
    <property type="entry name" value="Peptidase_M43"/>
</dbReference>
<protein>
    <submittedName>
        <fullName evidence="13">PDK repeat-containing protein</fullName>
    </submittedName>
</protein>
<feature type="region of interest" description="Disordered" evidence="10">
    <location>
        <begin position="40"/>
        <end position="63"/>
    </location>
</feature>
<feature type="compositionally biased region" description="Polar residues" evidence="10">
    <location>
        <begin position="40"/>
        <end position="50"/>
    </location>
</feature>
<dbReference type="Pfam" id="PF05572">
    <property type="entry name" value="Peptidase_M43"/>
    <property type="match status" value="1"/>
</dbReference>
<reference evidence="13 14" key="1">
    <citation type="submission" date="2016-03" db="EMBL/GenBank/DDBJ databases">
        <title>Complete genome sequence of Shewanella psychrophila WP2, a deep sea bacterium isolated from west Pacific sediment.</title>
        <authorList>
            <person name="Xu G."/>
            <person name="Jian H."/>
        </authorList>
    </citation>
    <scope>NUCLEOTIDE SEQUENCE [LARGE SCALE GENOMIC DNA]</scope>
    <source>
        <strain evidence="13 14">WP2</strain>
    </source>
</reference>
<dbReference type="KEGG" id="spsw:Sps_00642"/>
<dbReference type="GO" id="GO:0046872">
    <property type="term" value="F:metal ion binding"/>
    <property type="evidence" value="ECO:0007669"/>
    <property type="project" value="UniProtKB-KW"/>
</dbReference>
<dbReference type="AlphaFoldDB" id="A0A1S6HJY5"/>
<dbReference type="RefSeq" id="WP_077751185.1">
    <property type="nucleotide sequence ID" value="NZ_CP014782.1"/>
</dbReference>
<dbReference type="STRING" id="225848.Sps_00642"/>
<dbReference type="OrthoDB" id="6278496at2"/>
<gene>
    <name evidence="13" type="ORF">Sps_00642</name>
</gene>
<evidence type="ECO:0000256" key="9">
    <source>
        <dbReference type="ARBA" id="ARBA00023157"/>
    </source>
</evidence>
<dbReference type="InterPro" id="IPR013783">
    <property type="entry name" value="Ig-like_fold"/>
</dbReference>
<keyword evidence="8" id="KW-0482">Metalloprotease</keyword>
<keyword evidence="3" id="KW-0645">Protease</keyword>
<evidence type="ECO:0000256" key="7">
    <source>
        <dbReference type="ARBA" id="ARBA00022833"/>
    </source>
</evidence>
<evidence type="ECO:0000256" key="1">
    <source>
        <dbReference type="ARBA" id="ARBA00001913"/>
    </source>
</evidence>
<dbReference type="CDD" id="cd00146">
    <property type="entry name" value="PKD"/>
    <property type="match status" value="3"/>
</dbReference>
<feature type="domain" description="PKD" evidence="12">
    <location>
        <begin position="641"/>
        <end position="723"/>
    </location>
</feature>
<evidence type="ECO:0000256" key="6">
    <source>
        <dbReference type="ARBA" id="ARBA00022801"/>
    </source>
</evidence>
<dbReference type="PANTHER" id="PTHR47466:SF1">
    <property type="entry name" value="METALLOPROTEASE MEP1 (AFU_ORTHOLOGUE AFUA_1G07730)-RELATED"/>
    <property type="match status" value="1"/>
</dbReference>
<dbReference type="PANTHER" id="PTHR47466">
    <property type="match status" value="1"/>
</dbReference>
<evidence type="ECO:0000256" key="2">
    <source>
        <dbReference type="ARBA" id="ARBA00008721"/>
    </source>
</evidence>
<dbReference type="SUPFAM" id="SSF55486">
    <property type="entry name" value="Metalloproteases ('zincins'), catalytic domain"/>
    <property type="match status" value="1"/>
</dbReference>
<accession>A0A1S6HJY5</accession>
<dbReference type="GO" id="GO:0006508">
    <property type="term" value="P:proteolysis"/>
    <property type="evidence" value="ECO:0007669"/>
    <property type="project" value="UniProtKB-KW"/>
</dbReference>
<evidence type="ECO:0000256" key="4">
    <source>
        <dbReference type="ARBA" id="ARBA00022723"/>
    </source>
</evidence>
<dbReference type="SMART" id="SM00089">
    <property type="entry name" value="PKD"/>
    <property type="match status" value="3"/>
</dbReference>
<dbReference type="Pfam" id="PF04151">
    <property type="entry name" value="PPC"/>
    <property type="match status" value="2"/>
</dbReference>
<dbReference type="Pfam" id="PF18911">
    <property type="entry name" value="PKD_4"/>
    <property type="match status" value="3"/>
</dbReference>
<evidence type="ECO:0000256" key="8">
    <source>
        <dbReference type="ARBA" id="ARBA00023049"/>
    </source>
</evidence>
<organism evidence="13 14">
    <name type="scientific">Shewanella psychrophila</name>
    <dbReference type="NCBI Taxonomy" id="225848"/>
    <lineage>
        <taxon>Bacteria</taxon>
        <taxon>Pseudomonadati</taxon>
        <taxon>Pseudomonadota</taxon>
        <taxon>Gammaproteobacteria</taxon>
        <taxon>Alteromonadales</taxon>
        <taxon>Shewanellaceae</taxon>
        <taxon>Shewanella</taxon>
    </lineage>
</organism>